<name>A0ACB5SZK6_AMBMO</name>
<dbReference type="Proteomes" id="UP001165064">
    <property type="component" value="Unassembled WGS sequence"/>
</dbReference>
<sequence length="861" mass="96961">MSHCNSETDGQQQAELGIVIKSQPHYEHQPTIPYKLSNYNIANTPNSTDHVSVSHQRSHCCGDPAVVLTVSSSNINDEETPLLYAGPTPLPLYNTPQLTRDQSHHPSELFSMRSVNHQLEKWRRKLHTIPAHLFGTRHVTLQEVEIEYSVFKCPSGIEAVPVSFPPNGDARGPVSKETYQHIVENSIVAMEVNGISPRMIKAGSSGSYFIFNTNHEIVGVFKPQDEEPYGPLSPKLTKWIHRNFFPCFFGRSCLIPNTGYIAESAASIMDSQLQTYIVPYTDTVELSSNSFYYPFYEKLSNRLQSRKTPRTKVGSYQLFVKGYMGADEFFKKYPLPEGSQKGWIFNGVHSRTSSIHNERNESSQFNWNAKTLANLRDEIEKMVILDFIIRNTDRGLDNWMLKLEYQNTDCGMGSSMEHSDPVIKLAAIDNGLSFPWKHPNEWRSFPYGWLYLPISIIGQPFSTRTRTHFLSLLGSTKWWEETTVLLKEVFSRDSGFKERMFKKQLAVLKGQAFNVVETLKIPQEGPLDLVRKRRVLICDQEVEIPVVSPFSTLIDSAAQTPVIVEKTIRSHTSDPQSKTNETKNHGENLEHVPIVVIPPSDIDKTGALTGCSNPVNNSKLRSFAGNDISFSGNNIKNEAENGVVTNLIHPQTDFDNYDYLNSNDFTTDIAGNINQASNFSNGRINNAAYSATESTCYRSQDHNQDPAQNDNQWVRSRSVQLQKTWNQLVSGEIDEPKFNEMMSNFNNQGPYESKLEESGYPSDVSFKYDKSHHNHKDFSDTSSQDQGNGAHLHGNNANGQTTGERFIGSEIGTSPKMGSDAVSIGPLSYTNDGKFKMKNYARHFDKSTVDINQNSLNGKGR</sequence>
<proteinExistence type="predicted"/>
<reference evidence="1" key="1">
    <citation type="submission" date="2023-04" db="EMBL/GenBank/DDBJ databases">
        <title>Ambrosiozyma monospora NBRC 10751.</title>
        <authorList>
            <person name="Ichikawa N."/>
            <person name="Sato H."/>
            <person name="Tonouchi N."/>
        </authorList>
    </citation>
    <scope>NUCLEOTIDE SEQUENCE</scope>
    <source>
        <strain evidence="1">NBRC 10751</strain>
    </source>
</reference>
<keyword evidence="2" id="KW-1185">Reference proteome</keyword>
<evidence type="ECO:0000313" key="1">
    <source>
        <dbReference type="EMBL" id="GME77782.1"/>
    </source>
</evidence>
<evidence type="ECO:0000313" key="2">
    <source>
        <dbReference type="Proteomes" id="UP001165064"/>
    </source>
</evidence>
<organism evidence="1 2">
    <name type="scientific">Ambrosiozyma monospora</name>
    <name type="common">Yeast</name>
    <name type="synonym">Endomycopsis monosporus</name>
    <dbReference type="NCBI Taxonomy" id="43982"/>
    <lineage>
        <taxon>Eukaryota</taxon>
        <taxon>Fungi</taxon>
        <taxon>Dikarya</taxon>
        <taxon>Ascomycota</taxon>
        <taxon>Saccharomycotina</taxon>
        <taxon>Pichiomycetes</taxon>
        <taxon>Pichiales</taxon>
        <taxon>Pichiaceae</taxon>
        <taxon>Ambrosiozyma</taxon>
    </lineage>
</organism>
<accession>A0ACB5SZK6</accession>
<dbReference type="EMBL" id="BSXS01001967">
    <property type="protein sequence ID" value="GME77782.1"/>
    <property type="molecule type" value="Genomic_DNA"/>
</dbReference>
<protein>
    <submittedName>
        <fullName evidence="1">Unnamed protein product</fullName>
    </submittedName>
</protein>
<comment type="caution">
    <text evidence="1">The sequence shown here is derived from an EMBL/GenBank/DDBJ whole genome shotgun (WGS) entry which is preliminary data.</text>
</comment>
<gene>
    <name evidence="1" type="ORF">Amon02_000316800</name>
</gene>